<feature type="transmembrane region" description="Helical" evidence="1">
    <location>
        <begin position="74"/>
        <end position="93"/>
    </location>
</feature>
<keyword evidence="3" id="KW-1185">Reference proteome</keyword>
<sequence length="187" mass="20390">MGARVTAEAARPGLLVDVDIDVVVAALAALAAWLRERECVCGCLGAERGHGLRRWTDKMLGICGWRFSLLVWRWLAIFFCVGGLFVFIVLSLVREMPLAFLEGPQRRRPPNYVPNSQLLGGPTFAVDVDLKAQSPKACLGGTLGNLGEDDSLAVPSDMTSRIRIPVALYQPGGPLAWTLGLMEKVEW</sequence>
<proteinExistence type="predicted"/>
<protein>
    <submittedName>
        <fullName evidence="2">Uncharacterized protein</fullName>
    </submittedName>
</protein>
<dbReference type="EMBL" id="LFIW01001728">
    <property type="protein sequence ID" value="KZL81206.1"/>
    <property type="molecule type" value="Genomic_DNA"/>
</dbReference>
<dbReference type="AlphaFoldDB" id="A0A167BDV0"/>
<gene>
    <name evidence="2" type="ORF">CI238_08686</name>
</gene>
<comment type="caution">
    <text evidence="2">The sequence shown here is derived from an EMBL/GenBank/DDBJ whole genome shotgun (WGS) entry which is preliminary data.</text>
</comment>
<dbReference type="Proteomes" id="UP000076584">
    <property type="component" value="Unassembled WGS sequence"/>
</dbReference>
<reference evidence="2 3" key="1">
    <citation type="submission" date="2015-06" db="EMBL/GenBank/DDBJ databases">
        <title>Survival trade-offs in plant roots during colonization by closely related pathogenic and mutualistic fungi.</title>
        <authorList>
            <person name="Hacquard S."/>
            <person name="Kracher B."/>
            <person name="Hiruma K."/>
            <person name="Weinman A."/>
            <person name="Muench P."/>
            <person name="Garrido Oter R."/>
            <person name="Ver Loren van Themaat E."/>
            <person name="Dallerey J.-F."/>
            <person name="Damm U."/>
            <person name="Henrissat B."/>
            <person name="Lespinet O."/>
            <person name="Thon M."/>
            <person name="Kemen E."/>
            <person name="McHardy A.C."/>
            <person name="Schulze-Lefert P."/>
            <person name="O'Connell R.J."/>
        </authorList>
    </citation>
    <scope>NUCLEOTIDE SEQUENCE [LARGE SCALE GENOMIC DNA]</scope>
    <source>
        <strain evidence="2 3">MAFF 238704</strain>
    </source>
</reference>
<evidence type="ECO:0000313" key="2">
    <source>
        <dbReference type="EMBL" id="KZL81206.1"/>
    </source>
</evidence>
<name>A0A167BDV0_COLIC</name>
<evidence type="ECO:0000313" key="3">
    <source>
        <dbReference type="Proteomes" id="UP000076584"/>
    </source>
</evidence>
<evidence type="ECO:0000256" key="1">
    <source>
        <dbReference type="SAM" id="Phobius"/>
    </source>
</evidence>
<accession>A0A167BDV0</accession>
<keyword evidence="1" id="KW-1133">Transmembrane helix</keyword>
<keyword evidence="1" id="KW-0812">Transmembrane</keyword>
<organism evidence="2 3">
    <name type="scientific">Colletotrichum incanum</name>
    <name type="common">Soybean anthracnose fungus</name>
    <dbReference type="NCBI Taxonomy" id="1573173"/>
    <lineage>
        <taxon>Eukaryota</taxon>
        <taxon>Fungi</taxon>
        <taxon>Dikarya</taxon>
        <taxon>Ascomycota</taxon>
        <taxon>Pezizomycotina</taxon>
        <taxon>Sordariomycetes</taxon>
        <taxon>Hypocreomycetidae</taxon>
        <taxon>Glomerellales</taxon>
        <taxon>Glomerellaceae</taxon>
        <taxon>Colletotrichum</taxon>
        <taxon>Colletotrichum spaethianum species complex</taxon>
    </lineage>
</organism>
<keyword evidence="1" id="KW-0472">Membrane</keyword>